<keyword evidence="3 6" id="KW-0238">DNA-binding</keyword>
<keyword evidence="2" id="KW-0805">Transcription regulation</keyword>
<dbReference type="Gene3D" id="1.10.10.10">
    <property type="entry name" value="Winged helix-like DNA-binding domain superfamily/Winged helix DNA-binding domain"/>
    <property type="match status" value="1"/>
</dbReference>
<comment type="similarity">
    <text evidence="1">Belongs to the LysR transcriptional regulatory family.</text>
</comment>
<dbReference type="RefSeq" id="WP_109593259.1">
    <property type="nucleotide sequence ID" value="NZ_BONA01000039.1"/>
</dbReference>
<evidence type="ECO:0000256" key="3">
    <source>
        <dbReference type="ARBA" id="ARBA00023125"/>
    </source>
</evidence>
<dbReference type="Pfam" id="PF00126">
    <property type="entry name" value="HTH_1"/>
    <property type="match status" value="1"/>
</dbReference>
<comment type="caution">
    <text evidence="6">The sequence shown here is derived from an EMBL/GenBank/DDBJ whole genome shotgun (WGS) entry which is preliminary data.</text>
</comment>
<dbReference type="GO" id="GO:0003677">
    <property type="term" value="F:DNA binding"/>
    <property type="evidence" value="ECO:0007669"/>
    <property type="project" value="UniProtKB-KW"/>
</dbReference>
<dbReference type="PANTHER" id="PTHR30419:SF31">
    <property type="entry name" value="BLR3139 PROTEIN"/>
    <property type="match status" value="1"/>
</dbReference>
<dbReference type="SUPFAM" id="SSF46785">
    <property type="entry name" value="Winged helix' DNA-binding domain"/>
    <property type="match status" value="1"/>
</dbReference>
<dbReference type="Gene3D" id="3.40.190.290">
    <property type="match status" value="1"/>
</dbReference>
<feature type="domain" description="HTH lysR-type" evidence="5">
    <location>
        <begin position="1"/>
        <end position="58"/>
    </location>
</feature>
<keyword evidence="4" id="KW-0804">Transcription</keyword>
<dbReference type="PANTHER" id="PTHR30419">
    <property type="entry name" value="HTH-TYPE TRANSCRIPTIONAL REGULATOR YBHD"/>
    <property type="match status" value="1"/>
</dbReference>
<dbReference type="InterPro" id="IPR036390">
    <property type="entry name" value="WH_DNA-bd_sf"/>
</dbReference>
<evidence type="ECO:0000313" key="6">
    <source>
        <dbReference type="EMBL" id="PWK48203.1"/>
    </source>
</evidence>
<dbReference type="FunFam" id="1.10.10.10:FF:000001">
    <property type="entry name" value="LysR family transcriptional regulator"/>
    <property type="match status" value="1"/>
</dbReference>
<sequence length="334" mass="35125">MELRHLEYFVAVAEERHFTRAAQRMRVAQSGLSASIRALERELDADLFTRHTRRVELTDAGRALLTEAHRTLASATAARNAVAAVRGLLRGSLTIGAEQCLGVIDMAPLVASFRRAHPGVEVRLRYAGSGHLIEQVRLGVLQAGFVALPGPAPDGVRLLPIAAEKMVLLCHPAHALADSDTVAVGDLAGAEFIDFSADWGARRVNDLAFARADTERRVAVEVNDVHTLLDFVHQDLGVALVPAPVTRKPQAKGLHTAPVTGPVPDWRVAVALPATTPAGPATEALLRLALPHDQRSLGSAPGDGLLVTQQGVDEGSLLGRGQGGQGAAPGLGAG</sequence>
<gene>
    <name evidence="6" type="ORF">BC793_106233</name>
</gene>
<organism evidence="6 7">
    <name type="scientific">Actinoplanes xinjiangensis</name>
    <dbReference type="NCBI Taxonomy" id="512350"/>
    <lineage>
        <taxon>Bacteria</taxon>
        <taxon>Bacillati</taxon>
        <taxon>Actinomycetota</taxon>
        <taxon>Actinomycetes</taxon>
        <taxon>Micromonosporales</taxon>
        <taxon>Micromonosporaceae</taxon>
        <taxon>Actinoplanes</taxon>
    </lineage>
</organism>
<dbReference type="Pfam" id="PF03466">
    <property type="entry name" value="LysR_substrate"/>
    <property type="match status" value="1"/>
</dbReference>
<dbReference type="OrthoDB" id="3181812at2"/>
<proteinExistence type="inferred from homology"/>
<dbReference type="GO" id="GO:0003700">
    <property type="term" value="F:DNA-binding transcription factor activity"/>
    <property type="evidence" value="ECO:0007669"/>
    <property type="project" value="InterPro"/>
</dbReference>
<dbReference type="InterPro" id="IPR036388">
    <property type="entry name" value="WH-like_DNA-bd_sf"/>
</dbReference>
<evidence type="ECO:0000313" key="7">
    <source>
        <dbReference type="Proteomes" id="UP000245697"/>
    </source>
</evidence>
<protein>
    <submittedName>
        <fullName evidence="6">DNA-binding transcriptional LysR family regulator</fullName>
    </submittedName>
</protein>
<dbReference type="PRINTS" id="PR00039">
    <property type="entry name" value="HTHLYSR"/>
</dbReference>
<dbReference type="EMBL" id="QGGR01000006">
    <property type="protein sequence ID" value="PWK48203.1"/>
    <property type="molecule type" value="Genomic_DNA"/>
</dbReference>
<reference evidence="6 7" key="1">
    <citation type="submission" date="2018-05" db="EMBL/GenBank/DDBJ databases">
        <title>Genomic Encyclopedia of Archaeal and Bacterial Type Strains, Phase II (KMG-II): from individual species to whole genera.</title>
        <authorList>
            <person name="Goeker M."/>
        </authorList>
    </citation>
    <scope>NUCLEOTIDE SEQUENCE [LARGE SCALE GENOMIC DNA]</scope>
    <source>
        <strain evidence="6 7">DSM 45184</strain>
    </source>
</reference>
<name>A0A316FIU4_9ACTN</name>
<dbReference type="InterPro" id="IPR050950">
    <property type="entry name" value="HTH-type_LysR_regulators"/>
</dbReference>
<dbReference type="Proteomes" id="UP000245697">
    <property type="component" value="Unassembled WGS sequence"/>
</dbReference>
<dbReference type="PROSITE" id="PS50931">
    <property type="entry name" value="HTH_LYSR"/>
    <property type="match status" value="1"/>
</dbReference>
<dbReference type="AlphaFoldDB" id="A0A316FIU4"/>
<evidence type="ECO:0000256" key="1">
    <source>
        <dbReference type="ARBA" id="ARBA00009437"/>
    </source>
</evidence>
<dbReference type="InterPro" id="IPR005119">
    <property type="entry name" value="LysR_subst-bd"/>
</dbReference>
<accession>A0A316FIU4</accession>
<evidence type="ECO:0000259" key="5">
    <source>
        <dbReference type="PROSITE" id="PS50931"/>
    </source>
</evidence>
<dbReference type="SUPFAM" id="SSF53850">
    <property type="entry name" value="Periplasmic binding protein-like II"/>
    <property type="match status" value="1"/>
</dbReference>
<dbReference type="InterPro" id="IPR000847">
    <property type="entry name" value="LysR_HTH_N"/>
</dbReference>
<evidence type="ECO:0000256" key="2">
    <source>
        <dbReference type="ARBA" id="ARBA00023015"/>
    </source>
</evidence>
<dbReference type="GO" id="GO:0005829">
    <property type="term" value="C:cytosol"/>
    <property type="evidence" value="ECO:0007669"/>
    <property type="project" value="TreeGrafter"/>
</dbReference>
<evidence type="ECO:0000256" key="4">
    <source>
        <dbReference type="ARBA" id="ARBA00023163"/>
    </source>
</evidence>
<keyword evidence="7" id="KW-1185">Reference proteome</keyword>